<proteinExistence type="predicted"/>
<dbReference type="EMBL" id="CAJOBF010007163">
    <property type="protein sequence ID" value="CAF4225610.1"/>
    <property type="molecule type" value="Genomic_DNA"/>
</dbReference>
<dbReference type="GO" id="GO:0005615">
    <property type="term" value="C:extracellular space"/>
    <property type="evidence" value="ECO:0007669"/>
    <property type="project" value="TreeGrafter"/>
</dbReference>
<evidence type="ECO:0000256" key="1">
    <source>
        <dbReference type="SAM" id="Phobius"/>
    </source>
</evidence>
<keyword evidence="1" id="KW-0812">Transmembrane</keyword>
<comment type="caution">
    <text evidence="2">The sequence shown here is derived from an EMBL/GenBank/DDBJ whole genome shotgun (WGS) entry which is preliminary data.</text>
</comment>
<reference evidence="2" key="1">
    <citation type="submission" date="2021-02" db="EMBL/GenBank/DDBJ databases">
        <authorList>
            <person name="Nowell W R."/>
        </authorList>
    </citation>
    <scope>NUCLEOTIDE SEQUENCE</scope>
</reference>
<protein>
    <recommendedName>
        <fullName evidence="4">DUF229 domain containing protein</fullName>
    </recommendedName>
</protein>
<evidence type="ECO:0008006" key="4">
    <source>
        <dbReference type="Google" id="ProtNLM"/>
    </source>
</evidence>
<dbReference type="InterPro" id="IPR017850">
    <property type="entry name" value="Alkaline_phosphatase_core_sf"/>
</dbReference>
<keyword evidence="1" id="KW-1133">Transmembrane helix</keyword>
<keyword evidence="1" id="KW-0472">Membrane</keyword>
<dbReference type="InterPro" id="IPR004245">
    <property type="entry name" value="DUF229"/>
</dbReference>
<dbReference type="AlphaFoldDB" id="A0A820D357"/>
<dbReference type="PANTHER" id="PTHR10974:SF1">
    <property type="entry name" value="FI08016P-RELATED"/>
    <property type="match status" value="1"/>
</dbReference>
<evidence type="ECO:0000313" key="3">
    <source>
        <dbReference type="Proteomes" id="UP000663842"/>
    </source>
</evidence>
<feature type="transmembrane region" description="Helical" evidence="1">
    <location>
        <begin position="16"/>
        <end position="36"/>
    </location>
</feature>
<dbReference type="Proteomes" id="UP000663842">
    <property type="component" value="Unassembled WGS sequence"/>
</dbReference>
<dbReference type="Pfam" id="PF02995">
    <property type="entry name" value="DUF229"/>
    <property type="match status" value="1"/>
</dbReference>
<dbReference type="SUPFAM" id="SSF53649">
    <property type="entry name" value="Alkaline phosphatase-like"/>
    <property type="match status" value="1"/>
</dbReference>
<evidence type="ECO:0000313" key="2">
    <source>
        <dbReference type="EMBL" id="CAF4225610.1"/>
    </source>
</evidence>
<dbReference type="Gene3D" id="3.40.720.10">
    <property type="entry name" value="Alkaline Phosphatase, subunit A"/>
    <property type="match status" value="1"/>
</dbReference>
<gene>
    <name evidence="2" type="ORF">UXM345_LOCUS29344</name>
</gene>
<dbReference type="PANTHER" id="PTHR10974">
    <property type="entry name" value="FI08016P-RELATED"/>
    <property type="match status" value="1"/>
</dbReference>
<accession>A0A820D357</accession>
<dbReference type="FunFam" id="3.40.720.10:FF:000017">
    <property type="entry name" value="Predicted protein"/>
    <property type="match status" value="1"/>
</dbReference>
<name>A0A820D357_9BILA</name>
<organism evidence="2 3">
    <name type="scientific">Rotaria magnacalcarata</name>
    <dbReference type="NCBI Taxonomy" id="392030"/>
    <lineage>
        <taxon>Eukaryota</taxon>
        <taxon>Metazoa</taxon>
        <taxon>Spiralia</taxon>
        <taxon>Gnathifera</taxon>
        <taxon>Rotifera</taxon>
        <taxon>Eurotatoria</taxon>
        <taxon>Bdelloidea</taxon>
        <taxon>Philodinida</taxon>
        <taxon>Philodinidae</taxon>
        <taxon>Rotaria</taxon>
    </lineage>
</organism>
<sequence>MKIRRRFRIIFKGQGYIVALALFVSISTILFILLSFRTSVYQTFELSSTVFIADEDDLNDAKIKSTSNLQVLSSDYFNTTHLTCRYPKLTIDNPAIWKHLNPVKPLPPTCERTRNWVYVKNESSIEFLYVNVGTFRLTEEALNRYGPISCAYYPIMRLQDDFGTTEGDRISPTNDKMPLVSDFFRVYCQGQHNTSYSNVHMGIRFDPTLHLRSIENPIVKTHLGYNILMFGFDSVSRMTFMRFLPKTYSFLIKELGAIVMKGYNIVGDGTPAALLPILTGQTEQELPESRRGHKGAVTVDKFPWIWNQLKDNGYVTQWAEDMQSVGTFQYRLKGFRDPPVDHFGRPFYRYAEGRATSRPLCFGSITRLQAMFNWIRDFFDMYPQQPKFSFLFHSYYSHNSNNHLPYADDELFAFLQMMQEHGHLDSTMLIIMTDHGARFSSLRNTHQGKLEERLPFMSIRMPPKFQDQYPTIMRNLRLNSHRLTTPFDIHATFEHLFNFHSLNPYQSKSNRSVSLFELVPENRTCAEADIEQHWCACLNWHSISIDEPIIQQFSRAVVNFLNNFVSDHKQDCATLTLLRVNKASRLEANDHLLKFVQSSDVDGRVPQFRNAPSQPLNETKFYQIQFETTPGEAQFEVTAEYDPIKDIFDIQKRHLSRVNKYGETSACVAWKRPEFREICYCSNLLVHANVSSTVTATKLD</sequence>
<dbReference type="CDD" id="cd16021">
    <property type="entry name" value="ALP_like"/>
    <property type="match status" value="1"/>
</dbReference>